<evidence type="ECO:0000313" key="3">
    <source>
        <dbReference type="EMBL" id="ETW11010.1"/>
    </source>
</evidence>
<reference evidence="3 4" key="1">
    <citation type="journal article" date="2014" name="Antonie Van Leeuwenhoek">
        <title>Roseivivax atlanticus sp. nov., isolated from surface seawater of the Atlantic Ocean.</title>
        <authorList>
            <person name="Li G."/>
            <person name="Lai Q."/>
            <person name="Liu X."/>
            <person name="Sun F."/>
            <person name="Shao Z."/>
        </authorList>
    </citation>
    <scope>NUCLEOTIDE SEQUENCE [LARGE SCALE GENOMIC DNA]</scope>
    <source>
        <strain evidence="3 4">22II-s10s</strain>
    </source>
</reference>
<gene>
    <name evidence="3" type="ORF">ATO8_19354</name>
</gene>
<dbReference type="Pfam" id="PF02604">
    <property type="entry name" value="PhdYeFM_antitox"/>
    <property type="match status" value="1"/>
</dbReference>
<dbReference type="SUPFAM" id="SSF143120">
    <property type="entry name" value="YefM-like"/>
    <property type="match status" value="1"/>
</dbReference>
<sequence>MKVNITEAKARLSELIAAAQRGEEVILARRGHPLARIVSTLPTKPKFRFGIAAGEVDCVPDFFEPMREDECSRWDSGGPST</sequence>
<evidence type="ECO:0000256" key="1">
    <source>
        <dbReference type="ARBA" id="ARBA00009981"/>
    </source>
</evidence>
<comment type="function">
    <text evidence="2">Antitoxin component of a type II toxin-antitoxin (TA) system.</text>
</comment>
<proteinExistence type="inferred from homology"/>
<comment type="similarity">
    <text evidence="1 2">Belongs to the phD/YefM antitoxin family.</text>
</comment>
<dbReference type="InterPro" id="IPR006442">
    <property type="entry name" value="Antitoxin_Phd/YefM"/>
</dbReference>
<name>W4HG99_9RHOB</name>
<keyword evidence="4" id="KW-1185">Reference proteome</keyword>
<evidence type="ECO:0000256" key="2">
    <source>
        <dbReference type="RuleBase" id="RU362080"/>
    </source>
</evidence>
<accession>W4HG99</accession>
<dbReference type="RefSeq" id="WP_043846984.1">
    <property type="nucleotide sequence ID" value="NZ_AQQW01000018.1"/>
</dbReference>
<protein>
    <recommendedName>
        <fullName evidence="2">Antitoxin</fullName>
    </recommendedName>
</protein>
<comment type="caution">
    <text evidence="3">The sequence shown here is derived from an EMBL/GenBank/DDBJ whole genome shotgun (WGS) entry which is preliminary data.</text>
</comment>
<dbReference type="NCBIfam" id="TIGR01552">
    <property type="entry name" value="phd_fam"/>
    <property type="match status" value="1"/>
</dbReference>
<dbReference type="eggNOG" id="COG4118">
    <property type="taxonomic scope" value="Bacteria"/>
</dbReference>
<dbReference type="InterPro" id="IPR036165">
    <property type="entry name" value="YefM-like_sf"/>
</dbReference>
<organism evidence="3 4">
    <name type="scientific">Roseivivax marinus</name>
    <dbReference type="NCBI Taxonomy" id="1379903"/>
    <lineage>
        <taxon>Bacteria</taxon>
        <taxon>Pseudomonadati</taxon>
        <taxon>Pseudomonadota</taxon>
        <taxon>Alphaproteobacteria</taxon>
        <taxon>Rhodobacterales</taxon>
        <taxon>Roseobacteraceae</taxon>
        <taxon>Roseivivax</taxon>
    </lineage>
</organism>
<dbReference type="Proteomes" id="UP000019063">
    <property type="component" value="Unassembled WGS sequence"/>
</dbReference>
<dbReference type="AlphaFoldDB" id="W4HG99"/>
<dbReference type="Gene3D" id="3.40.1620.10">
    <property type="entry name" value="YefM-like domain"/>
    <property type="match status" value="1"/>
</dbReference>
<evidence type="ECO:0000313" key="4">
    <source>
        <dbReference type="Proteomes" id="UP000019063"/>
    </source>
</evidence>
<dbReference type="EMBL" id="AQQW01000018">
    <property type="protein sequence ID" value="ETW11010.1"/>
    <property type="molecule type" value="Genomic_DNA"/>
</dbReference>
<dbReference type="STRING" id="1379903.ATO8_19354"/>